<reference evidence="4" key="1">
    <citation type="submission" date="2012-01" db="EMBL/GenBank/DDBJ databases">
        <title>The Genome Sequence of Oreochromis niloticus (Nile Tilapia).</title>
        <authorList>
            <consortium name="Broad Institute Genome Assembly Team"/>
            <consortium name="Broad Institute Sequencing Platform"/>
            <person name="Di Palma F."/>
            <person name="Johnson J."/>
            <person name="Lander E.S."/>
            <person name="Lindblad-Toh K."/>
        </authorList>
    </citation>
    <scope>NUCLEOTIDE SEQUENCE [LARGE SCALE GENOMIC DNA]</scope>
</reference>
<proteinExistence type="predicted"/>
<sequence>MERIWLGALYLSGWHISTCLSRQYHFVADAKNWTEAQTYCRQTYTDLATIQNAEELNEFIRSVLSAGYNNDVWIGLYSEIDWMWSNGYTGIGADYKSWMSGQPNFRDASQFCVLTEISGWDDYFCTLENQFICYNGTQMNPEFVLVNQIMNWFSAQKYCRKNYTDLATVISDSDNQKVQSLVQNGISAWIGLFRHTNFFWSDGSSFIYKNFDYGANSADSKVICGYAELGNSGKWKFQTCDAALPFVCYNDPPGLQMQIWKLKINLDPSLELNNLTVKEDLLEMLQNRLKEKGLSGIALKWREQSDGKVFHEEDLT</sequence>
<dbReference type="AlphaFoldDB" id="A0A669DS20"/>
<dbReference type="GeneTree" id="ENSGT01100000263473"/>
<dbReference type="InterPro" id="IPR018378">
    <property type="entry name" value="C-type_lectin_CS"/>
</dbReference>
<keyword evidence="1" id="KW-1015">Disulfide bond</keyword>
<dbReference type="Proteomes" id="UP000005207">
    <property type="component" value="Linkage group LG15"/>
</dbReference>
<dbReference type="PROSITE" id="PS00615">
    <property type="entry name" value="C_TYPE_LECTIN_1"/>
    <property type="match status" value="1"/>
</dbReference>
<dbReference type="InterPro" id="IPR001304">
    <property type="entry name" value="C-type_lectin-like"/>
</dbReference>
<evidence type="ECO:0000259" key="2">
    <source>
        <dbReference type="PROSITE" id="PS50041"/>
    </source>
</evidence>
<dbReference type="InterPro" id="IPR016186">
    <property type="entry name" value="C-type_lectin-like/link_sf"/>
</dbReference>
<dbReference type="Ensembl" id="ENSONIT00000069238.1">
    <property type="protein sequence ID" value="ENSONIP00000061670.1"/>
    <property type="gene ID" value="ENSONIG00000039579.1"/>
</dbReference>
<protein>
    <recommendedName>
        <fullName evidence="2">C-type lectin domain-containing protein</fullName>
    </recommendedName>
</protein>
<dbReference type="PROSITE" id="PS50041">
    <property type="entry name" value="C_TYPE_LECTIN_2"/>
    <property type="match status" value="2"/>
</dbReference>
<dbReference type="InParanoid" id="A0A669DS20"/>
<reference evidence="3" key="3">
    <citation type="submission" date="2025-09" db="UniProtKB">
        <authorList>
            <consortium name="Ensembl"/>
        </authorList>
    </citation>
    <scope>IDENTIFICATION</scope>
</reference>
<dbReference type="Pfam" id="PF00059">
    <property type="entry name" value="Lectin_C"/>
    <property type="match status" value="2"/>
</dbReference>
<dbReference type="SUPFAM" id="SSF56436">
    <property type="entry name" value="C-type lectin-like"/>
    <property type="match status" value="2"/>
</dbReference>
<dbReference type="InterPro" id="IPR016187">
    <property type="entry name" value="CTDL_fold"/>
</dbReference>
<dbReference type="PANTHER" id="PTHR45784">
    <property type="entry name" value="C-TYPE LECTIN DOMAIN FAMILY 20 MEMBER A-RELATED"/>
    <property type="match status" value="1"/>
</dbReference>
<dbReference type="OMA" id="HSSEAWI"/>
<dbReference type="SMART" id="SM00034">
    <property type="entry name" value="CLECT"/>
    <property type="match status" value="2"/>
</dbReference>
<accession>A0A669DS20</accession>
<evidence type="ECO:0000313" key="3">
    <source>
        <dbReference type="Ensembl" id="ENSONIP00000061670.1"/>
    </source>
</evidence>
<dbReference type="PANTHER" id="PTHR45784:SF3">
    <property type="entry name" value="C-TYPE LECTIN DOMAIN FAMILY 4 MEMBER K-LIKE-RELATED"/>
    <property type="match status" value="1"/>
</dbReference>
<dbReference type="Gene3D" id="3.10.100.10">
    <property type="entry name" value="Mannose-Binding Protein A, subunit A"/>
    <property type="match status" value="2"/>
</dbReference>
<feature type="domain" description="C-type lectin" evidence="2">
    <location>
        <begin position="143"/>
        <end position="249"/>
    </location>
</feature>
<keyword evidence="4" id="KW-1185">Reference proteome</keyword>
<feature type="domain" description="C-type lectin" evidence="2">
    <location>
        <begin position="24"/>
        <end position="134"/>
    </location>
</feature>
<organism evidence="3 4">
    <name type="scientific">Oreochromis niloticus</name>
    <name type="common">Nile tilapia</name>
    <name type="synonym">Tilapia nilotica</name>
    <dbReference type="NCBI Taxonomy" id="8128"/>
    <lineage>
        <taxon>Eukaryota</taxon>
        <taxon>Metazoa</taxon>
        <taxon>Chordata</taxon>
        <taxon>Craniata</taxon>
        <taxon>Vertebrata</taxon>
        <taxon>Euteleostomi</taxon>
        <taxon>Actinopterygii</taxon>
        <taxon>Neopterygii</taxon>
        <taxon>Teleostei</taxon>
        <taxon>Neoteleostei</taxon>
        <taxon>Acanthomorphata</taxon>
        <taxon>Ovalentaria</taxon>
        <taxon>Cichlomorphae</taxon>
        <taxon>Cichliformes</taxon>
        <taxon>Cichlidae</taxon>
        <taxon>African cichlids</taxon>
        <taxon>Pseudocrenilabrinae</taxon>
        <taxon>Oreochromini</taxon>
        <taxon>Oreochromis</taxon>
    </lineage>
</organism>
<evidence type="ECO:0000313" key="4">
    <source>
        <dbReference type="Proteomes" id="UP000005207"/>
    </source>
</evidence>
<gene>
    <name evidence="3" type="primary">LOC112842351</name>
</gene>
<reference evidence="3" key="2">
    <citation type="submission" date="2025-08" db="UniProtKB">
        <authorList>
            <consortium name="Ensembl"/>
        </authorList>
    </citation>
    <scope>IDENTIFICATION</scope>
</reference>
<name>A0A669DS20_ORENI</name>
<evidence type="ECO:0000256" key="1">
    <source>
        <dbReference type="ARBA" id="ARBA00023157"/>
    </source>
</evidence>